<dbReference type="VEuPathDB" id="VectorBase:MDOA011530"/>
<feature type="domain" description="CRAL-TRIO" evidence="1">
    <location>
        <begin position="9"/>
        <end position="174"/>
    </location>
</feature>
<dbReference type="SMART" id="SM00516">
    <property type="entry name" value="SEC14"/>
    <property type="match status" value="1"/>
</dbReference>
<evidence type="ECO:0000259" key="1">
    <source>
        <dbReference type="PROSITE" id="PS50191"/>
    </source>
</evidence>
<dbReference type="Pfam" id="PF00650">
    <property type="entry name" value="CRAL_TRIO"/>
    <property type="match status" value="1"/>
</dbReference>
<organism evidence="2">
    <name type="scientific">Musca domestica</name>
    <name type="common">House fly</name>
    <dbReference type="NCBI Taxonomy" id="7370"/>
    <lineage>
        <taxon>Eukaryota</taxon>
        <taxon>Metazoa</taxon>
        <taxon>Ecdysozoa</taxon>
        <taxon>Arthropoda</taxon>
        <taxon>Hexapoda</taxon>
        <taxon>Insecta</taxon>
        <taxon>Pterygota</taxon>
        <taxon>Neoptera</taxon>
        <taxon>Endopterygota</taxon>
        <taxon>Diptera</taxon>
        <taxon>Brachycera</taxon>
        <taxon>Muscomorpha</taxon>
        <taxon>Muscoidea</taxon>
        <taxon>Muscidae</taxon>
        <taxon>Musca</taxon>
    </lineage>
</organism>
<dbReference type="PROSITE" id="PS50191">
    <property type="entry name" value="CRAL_TRIO"/>
    <property type="match status" value="1"/>
</dbReference>
<dbReference type="PANTHER" id="PTHR10174">
    <property type="entry name" value="ALPHA-TOCOPHEROL TRANSFER PROTEIN-RELATED"/>
    <property type="match status" value="1"/>
</dbReference>
<dbReference type="InterPro" id="IPR001251">
    <property type="entry name" value="CRAL-TRIO_dom"/>
</dbReference>
<name>A0A1I8N4Q9_MUSDO</name>
<reference evidence="2" key="1">
    <citation type="submission" date="2020-05" db="UniProtKB">
        <authorList>
            <consortium name="EnsemblMetazoa"/>
        </authorList>
    </citation>
    <scope>IDENTIFICATION</scope>
    <source>
        <strain evidence="2">Aabys</strain>
    </source>
</reference>
<dbReference type="AlphaFoldDB" id="A0A1I8N4Q9"/>
<accession>A0A1I8N4Q9</accession>
<dbReference type="PANTHER" id="PTHR10174:SF216">
    <property type="entry name" value="CRAL-TRIO DOMAIN-CONTAINING PROTEIN-RELATED"/>
    <property type="match status" value="1"/>
</dbReference>
<dbReference type="EnsemblMetazoa" id="MDOA011530-RA">
    <property type="protein sequence ID" value="MDOA011530-PA"/>
    <property type="gene ID" value="MDOA011530"/>
</dbReference>
<dbReference type="SUPFAM" id="SSF52087">
    <property type="entry name" value="CRAL/TRIO domain"/>
    <property type="match status" value="1"/>
</dbReference>
<dbReference type="CDD" id="cd00170">
    <property type="entry name" value="SEC14"/>
    <property type="match status" value="1"/>
</dbReference>
<proteinExistence type="predicted"/>
<evidence type="ECO:0000313" key="2">
    <source>
        <dbReference type="EnsemblMetazoa" id="MDOA011530-PA"/>
    </source>
</evidence>
<dbReference type="GO" id="GO:1902936">
    <property type="term" value="F:phosphatidylinositol bisphosphate binding"/>
    <property type="evidence" value="ECO:0007669"/>
    <property type="project" value="TreeGrafter"/>
</dbReference>
<dbReference type="InterPro" id="IPR036865">
    <property type="entry name" value="CRAL-TRIO_dom_sf"/>
</dbReference>
<sequence>MFCLTNIDDPGFRKMINPGSLLPLPTPLHGNGPRIILERYSYSPINYNVEEFIQMMGALHEVLAYDDPYAGVCGLVYVMDFTTVHRDHLSGFTATLLKFLTSLKEKALPMRLRAIYFINLKPFVEQLLKIGLSVMPTSLKKKVFVCGKDFSSLPESLPLKYLPREYGGENGNLDEIRDNCIKMWENYREFFQMNSSFRFEEQLFMGEPIYSDEVSFGVGGSFRKIEVD</sequence>
<dbReference type="Gene3D" id="3.40.525.10">
    <property type="entry name" value="CRAL-TRIO lipid binding domain"/>
    <property type="match status" value="1"/>
</dbReference>
<dbReference type="eggNOG" id="KOG1471">
    <property type="taxonomic scope" value="Eukaryota"/>
</dbReference>
<protein>
    <recommendedName>
        <fullName evidence="1">CRAL-TRIO domain-containing protein</fullName>
    </recommendedName>
</protein>
<gene>
    <name evidence="2" type="primary">101893450</name>
</gene>
<dbReference type="GO" id="GO:0016020">
    <property type="term" value="C:membrane"/>
    <property type="evidence" value="ECO:0007669"/>
    <property type="project" value="TreeGrafter"/>
</dbReference>